<reference evidence="4 5" key="1">
    <citation type="journal article" date="2002" name="Int. J. Syst. Evol. Microbiol.">
        <title>Sphingopyxis witflariensis sp. nov., isolated from activated sludge.</title>
        <authorList>
            <person name="Kampfer P."/>
            <person name="Witzenberger R."/>
            <person name="Denner E.B."/>
            <person name="Busse H.J."/>
            <person name="Neef A."/>
        </authorList>
    </citation>
    <scope>NUCLEOTIDE SEQUENCE [LARGE SCALE GENOMIC DNA]</scope>
    <source>
        <strain evidence="4 5">DSM 14551</strain>
    </source>
</reference>
<dbReference type="SUPFAM" id="SSF55729">
    <property type="entry name" value="Acyl-CoA N-acyltransferases (Nat)"/>
    <property type="match status" value="1"/>
</dbReference>
<dbReference type="PROSITE" id="PS51186">
    <property type="entry name" value="GNAT"/>
    <property type="match status" value="1"/>
</dbReference>
<name>A0A246K576_9SPHN</name>
<evidence type="ECO:0000259" key="3">
    <source>
        <dbReference type="PROSITE" id="PS51186"/>
    </source>
</evidence>
<sequence>MDKNNVTIRAYSAADKEILSSIWYRASLEAHHFLGQARLQEQRKLIEDIYLEKAETWVACLDGRPVGFIGLLDTFVGGLFVDPSAQGHGIGQGLIAHALALKDLLMLEVYANNVRACTFYRQLGFCEISRRPRDDDDLPFENILMRLDG</sequence>
<keyword evidence="5" id="KW-1185">Reference proteome</keyword>
<comment type="caution">
    <text evidence="4">The sequence shown here is derived from an EMBL/GenBank/DDBJ whole genome shotgun (WGS) entry which is preliminary data.</text>
</comment>
<gene>
    <name evidence="4" type="ORF">CDQ91_00480</name>
</gene>
<protein>
    <submittedName>
        <fullName evidence="4">GNAT family N-acetyltransferase</fullName>
    </submittedName>
</protein>
<proteinExistence type="predicted"/>
<evidence type="ECO:0000313" key="5">
    <source>
        <dbReference type="Proteomes" id="UP000197097"/>
    </source>
</evidence>
<dbReference type="RefSeq" id="WP_088470755.1">
    <property type="nucleotide sequence ID" value="NZ_NISJ01000001.1"/>
</dbReference>
<keyword evidence="2" id="KW-0012">Acyltransferase</keyword>
<dbReference type="Pfam" id="PF00583">
    <property type="entry name" value="Acetyltransf_1"/>
    <property type="match status" value="1"/>
</dbReference>
<dbReference type="CDD" id="cd04301">
    <property type="entry name" value="NAT_SF"/>
    <property type="match status" value="1"/>
</dbReference>
<evidence type="ECO:0000256" key="1">
    <source>
        <dbReference type="ARBA" id="ARBA00022679"/>
    </source>
</evidence>
<feature type="domain" description="N-acetyltransferase" evidence="3">
    <location>
        <begin position="6"/>
        <end position="149"/>
    </location>
</feature>
<dbReference type="Gene3D" id="3.40.630.30">
    <property type="match status" value="1"/>
</dbReference>
<dbReference type="InterPro" id="IPR000182">
    <property type="entry name" value="GNAT_dom"/>
</dbReference>
<dbReference type="Proteomes" id="UP000197097">
    <property type="component" value="Unassembled WGS sequence"/>
</dbReference>
<dbReference type="OrthoDB" id="9805924at2"/>
<organism evidence="4 5">
    <name type="scientific">Sphingopyxis witflariensis</name>
    <dbReference type="NCBI Taxonomy" id="173675"/>
    <lineage>
        <taxon>Bacteria</taxon>
        <taxon>Pseudomonadati</taxon>
        <taxon>Pseudomonadota</taxon>
        <taxon>Alphaproteobacteria</taxon>
        <taxon>Sphingomonadales</taxon>
        <taxon>Sphingomonadaceae</taxon>
        <taxon>Sphingopyxis</taxon>
    </lineage>
</organism>
<dbReference type="InterPro" id="IPR016181">
    <property type="entry name" value="Acyl_CoA_acyltransferase"/>
</dbReference>
<keyword evidence="1 4" id="KW-0808">Transferase</keyword>
<dbReference type="GO" id="GO:0016747">
    <property type="term" value="F:acyltransferase activity, transferring groups other than amino-acyl groups"/>
    <property type="evidence" value="ECO:0007669"/>
    <property type="project" value="InterPro"/>
</dbReference>
<dbReference type="EMBL" id="NISJ01000001">
    <property type="protein sequence ID" value="OWR00948.1"/>
    <property type="molecule type" value="Genomic_DNA"/>
</dbReference>
<accession>A0A246K576</accession>
<dbReference type="PANTHER" id="PTHR43800:SF1">
    <property type="entry name" value="PEPTIDYL-LYSINE N-ACETYLTRANSFERASE YJAB"/>
    <property type="match status" value="1"/>
</dbReference>
<dbReference type="PANTHER" id="PTHR43800">
    <property type="entry name" value="PEPTIDYL-LYSINE N-ACETYLTRANSFERASE YJAB"/>
    <property type="match status" value="1"/>
</dbReference>
<evidence type="ECO:0000256" key="2">
    <source>
        <dbReference type="ARBA" id="ARBA00023315"/>
    </source>
</evidence>
<evidence type="ECO:0000313" key="4">
    <source>
        <dbReference type="EMBL" id="OWR00948.1"/>
    </source>
</evidence>
<dbReference type="AlphaFoldDB" id="A0A246K576"/>